<dbReference type="EMBL" id="RXIC02000023">
    <property type="protein sequence ID" value="KAB1213732.1"/>
    <property type="molecule type" value="Genomic_DNA"/>
</dbReference>
<comment type="subcellular location">
    <subcellularLocation>
        <location evidence="1 6">Membrane</location>
        <topology evidence="1 6">Multi-pass membrane protein</topology>
    </subcellularLocation>
</comment>
<comment type="caution">
    <text evidence="9">The sequence shown here is derived from an EMBL/GenBank/DDBJ whole genome shotgun (WGS) entry which is preliminary data.</text>
</comment>
<feature type="transmembrane region" description="Helical" evidence="6">
    <location>
        <begin position="254"/>
        <end position="275"/>
    </location>
</feature>
<feature type="domain" description="EamA" evidence="8">
    <location>
        <begin position="187"/>
        <end position="326"/>
    </location>
</feature>
<gene>
    <name evidence="9" type="ORF">CJ030_MR5G021864</name>
</gene>
<organism evidence="9 10">
    <name type="scientific">Morella rubra</name>
    <name type="common">Chinese bayberry</name>
    <dbReference type="NCBI Taxonomy" id="262757"/>
    <lineage>
        <taxon>Eukaryota</taxon>
        <taxon>Viridiplantae</taxon>
        <taxon>Streptophyta</taxon>
        <taxon>Embryophyta</taxon>
        <taxon>Tracheophyta</taxon>
        <taxon>Spermatophyta</taxon>
        <taxon>Magnoliopsida</taxon>
        <taxon>eudicotyledons</taxon>
        <taxon>Gunneridae</taxon>
        <taxon>Pentapetalae</taxon>
        <taxon>rosids</taxon>
        <taxon>fabids</taxon>
        <taxon>Fagales</taxon>
        <taxon>Myricaceae</taxon>
        <taxon>Morella</taxon>
    </lineage>
</organism>
<keyword evidence="5 6" id="KW-0472">Membrane</keyword>
<feature type="domain" description="EamA" evidence="8">
    <location>
        <begin position="19"/>
        <end position="158"/>
    </location>
</feature>
<evidence type="ECO:0000313" key="10">
    <source>
        <dbReference type="Proteomes" id="UP000516437"/>
    </source>
</evidence>
<accession>A0A6A1VLB8</accession>
<dbReference type="GO" id="GO:0016020">
    <property type="term" value="C:membrane"/>
    <property type="evidence" value="ECO:0007669"/>
    <property type="project" value="UniProtKB-SubCell"/>
</dbReference>
<feature type="transmembrane region" description="Helical" evidence="6">
    <location>
        <begin position="12"/>
        <end position="34"/>
    </location>
</feature>
<dbReference type="InterPro" id="IPR000620">
    <property type="entry name" value="EamA_dom"/>
</dbReference>
<feature type="transmembrane region" description="Helical" evidence="6">
    <location>
        <begin position="140"/>
        <end position="160"/>
    </location>
</feature>
<dbReference type="GO" id="GO:0022857">
    <property type="term" value="F:transmembrane transporter activity"/>
    <property type="evidence" value="ECO:0007669"/>
    <property type="project" value="InterPro"/>
</dbReference>
<keyword evidence="3 6" id="KW-0812">Transmembrane</keyword>
<evidence type="ECO:0000256" key="3">
    <source>
        <dbReference type="ARBA" id="ARBA00022692"/>
    </source>
</evidence>
<dbReference type="Pfam" id="PF00892">
    <property type="entry name" value="EamA"/>
    <property type="match status" value="2"/>
</dbReference>
<dbReference type="InterPro" id="IPR037185">
    <property type="entry name" value="EmrE-like"/>
</dbReference>
<dbReference type="AlphaFoldDB" id="A0A6A1VLB8"/>
<evidence type="ECO:0000256" key="2">
    <source>
        <dbReference type="ARBA" id="ARBA00007635"/>
    </source>
</evidence>
<feature type="transmembrane region" description="Helical" evidence="6">
    <location>
        <begin position="282"/>
        <end position="303"/>
    </location>
</feature>
<proteinExistence type="inferred from homology"/>
<feature type="compositionally biased region" description="Basic and acidic residues" evidence="7">
    <location>
        <begin position="358"/>
        <end position="376"/>
    </location>
</feature>
<dbReference type="InterPro" id="IPR030184">
    <property type="entry name" value="WAT1-related"/>
</dbReference>
<sequence>MAATLGELVAMYGRFMPHVLMVLVQIFATLLYLITDISFSHGLNPHVFVTYRHIIGGSAMLPLAYVLERKVRPKMTLALFLEIFLLSLVGVGLTMNMYFASLKYTSPTFVTSVINTIASLTFVIAVALRLETVDIRNPRGIAKVLGTLISLAGVMVTTLYKGPEVQSSKVAPIHLVGSSSVHENRIKGPILAVASCITWSIWYIMQGFTLKKYPAPLSLTAWISFVGGVQSAVVTVVLVRHKQAAWSVAFNVDLWSIVYAGIVCSGAAVFFQLWCAERKGPVFVTVFNPLGTVFVALQELFLMGKRMHVGRILGGAIVILGLYVVLWGKEGDQNPAKTQEKSSSTDDEPKEPNIIQRETSEREVPKGLVSPRKDKA</sequence>
<feature type="transmembrane region" description="Helical" evidence="6">
    <location>
        <begin position="46"/>
        <end position="67"/>
    </location>
</feature>
<feature type="transmembrane region" description="Helical" evidence="6">
    <location>
        <begin position="217"/>
        <end position="239"/>
    </location>
</feature>
<feature type="transmembrane region" description="Helical" evidence="6">
    <location>
        <begin position="309"/>
        <end position="328"/>
    </location>
</feature>
<evidence type="ECO:0000256" key="6">
    <source>
        <dbReference type="RuleBase" id="RU363077"/>
    </source>
</evidence>
<reference evidence="9 10" key="1">
    <citation type="journal article" date="2019" name="Plant Biotechnol. J.">
        <title>The red bayberry genome and genetic basis of sex determination.</title>
        <authorList>
            <person name="Jia H.M."/>
            <person name="Jia H.J."/>
            <person name="Cai Q.L."/>
            <person name="Wang Y."/>
            <person name="Zhao H.B."/>
            <person name="Yang W.F."/>
            <person name="Wang G.Y."/>
            <person name="Li Y.H."/>
            <person name="Zhan D.L."/>
            <person name="Shen Y.T."/>
            <person name="Niu Q.F."/>
            <person name="Chang L."/>
            <person name="Qiu J."/>
            <person name="Zhao L."/>
            <person name="Xie H.B."/>
            <person name="Fu W.Y."/>
            <person name="Jin J."/>
            <person name="Li X.W."/>
            <person name="Jiao Y."/>
            <person name="Zhou C.C."/>
            <person name="Tu T."/>
            <person name="Chai C.Y."/>
            <person name="Gao J.L."/>
            <person name="Fan L.J."/>
            <person name="van de Weg E."/>
            <person name="Wang J.Y."/>
            <person name="Gao Z.S."/>
        </authorList>
    </citation>
    <scope>NUCLEOTIDE SEQUENCE [LARGE SCALE GENOMIC DNA]</scope>
    <source>
        <tissue evidence="9">Leaves</tissue>
    </source>
</reference>
<dbReference type="OrthoDB" id="1728340at2759"/>
<evidence type="ECO:0000313" key="9">
    <source>
        <dbReference type="EMBL" id="KAB1213732.1"/>
    </source>
</evidence>
<evidence type="ECO:0000256" key="1">
    <source>
        <dbReference type="ARBA" id="ARBA00004141"/>
    </source>
</evidence>
<feature type="transmembrane region" description="Helical" evidence="6">
    <location>
        <begin position="106"/>
        <end position="128"/>
    </location>
</feature>
<evidence type="ECO:0000256" key="5">
    <source>
        <dbReference type="ARBA" id="ARBA00023136"/>
    </source>
</evidence>
<feature type="transmembrane region" description="Helical" evidence="6">
    <location>
        <begin position="186"/>
        <end position="205"/>
    </location>
</feature>
<feature type="transmembrane region" description="Helical" evidence="6">
    <location>
        <begin position="79"/>
        <end position="100"/>
    </location>
</feature>
<keyword evidence="10" id="KW-1185">Reference proteome</keyword>
<dbReference type="PANTHER" id="PTHR31218">
    <property type="entry name" value="WAT1-RELATED PROTEIN"/>
    <property type="match status" value="1"/>
</dbReference>
<name>A0A6A1VLB8_9ROSI</name>
<dbReference type="SUPFAM" id="SSF103481">
    <property type="entry name" value="Multidrug resistance efflux transporter EmrE"/>
    <property type="match status" value="2"/>
</dbReference>
<dbReference type="Proteomes" id="UP000516437">
    <property type="component" value="Chromosome 5"/>
</dbReference>
<evidence type="ECO:0000256" key="4">
    <source>
        <dbReference type="ARBA" id="ARBA00022989"/>
    </source>
</evidence>
<evidence type="ECO:0000256" key="7">
    <source>
        <dbReference type="SAM" id="MobiDB-lite"/>
    </source>
</evidence>
<comment type="similarity">
    <text evidence="2 6">Belongs to the drug/metabolite transporter (DMT) superfamily. Plant drug/metabolite exporter (P-DME) (TC 2.A.7.4) family.</text>
</comment>
<keyword evidence="4 6" id="KW-1133">Transmembrane helix</keyword>
<evidence type="ECO:0000259" key="8">
    <source>
        <dbReference type="Pfam" id="PF00892"/>
    </source>
</evidence>
<protein>
    <recommendedName>
        <fullName evidence="6">WAT1-related protein</fullName>
    </recommendedName>
</protein>
<feature type="region of interest" description="Disordered" evidence="7">
    <location>
        <begin position="333"/>
        <end position="376"/>
    </location>
</feature>